<sequence>MILYLTSNANVNLLDFVESELELPVKKLTGQFSLLSFVVKDMRHFGHIRYFAIDRTAVLESDEEMAQALLSFQTMYDMRVIIIVEGLPESSPFLHQLVNSGITDLITALKIETIQEEIRESLSSGGMQRFKRIVPPIVPESILRPGEPEQYQFSCTNIRIALAGSDRRSGVTTTAFNLVCWLNNHGASACYVETNTSRHLAQIIHLFQPEQSGNAYVMEGCDFYFTRELNRDYNFIVMDCGVLGEKRLQADFVNADVRILCGSAMPYELPVFFRAMQRCSPLTVQALGMFVPEDMKPLLKKVSTENITFAESSHELFDTEVNSPFCKQLIANYL</sequence>
<reference evidence="1 2" key="1">
    <citation type="submission" date="2016-10" db="EMBL/GenBank/DDBJ databases">
        <authorList>
            <person name="de Groot N.N."/>
        </authorList>
    </citation>
    <scope>NUCLEOTIDE SEQUENCE [LARGE SCALE GENOMIC DNA]</scope>
    <source>
        <strain evidence="1 2">CGMCC 1.10238</strain>
    </source>
</reference>
<dbReference type="Proteomes" id="UP000198809">
    <property type="component" value="Unassembled WGS sequence"/>
</dbReference>
<name>A0A1H8UEE2_9BACL</name>
<evidence type="ECO:0000313" key="1">
    <source>
        <dbReference type="EMBL" id="SEP01589.1"/>
    </source>
</evidence>
<dbReference type="RefSeq" id="WP_036591060.1">
    <property type="nucleotide sequence ID" value="NZ_CP076607.1"/>
</dbReference>
<evidence type="ECO:0000313" key="2">
    <source>
        <dbReference type="Proteomes" id="UP000198809"/>
    </source>
</evidence>
<accession>A0A1H8UEE2</accession>
<dbReference type="STRING" id="1333845.SAMN04487895_11764"/>
<gene>
    <name evidence="1" type="ORF">SAMN04487895_11764</name>
</gene>
<organism evidence="1 2">
    <name type="scientific">Paenibacillus sophorae</name>
    <dbReference type="NCBI Taxonomy" id="1333845"/>
    <lineage>
        <taxon>Bacteria</taxon>
        <taxon>Bacillati</taxon>
        <taxon>Bacillota</taxon>
        <taxon>Bacilli</taxon>
        <taxon>Bacillales</taxon>
        <taxon>Paenibacillaceae</taxon>
        <taxon>Paenibacillus</taxon>
    </lineage>
</organism>
<dbReference type="AlphaFoldDB" id="A0A1H8UEE2"/>
<protein>
    <submittedName>
        <fullName evidence="1">Uncharacterized protein</fullName>
    </submittedName>
</protein>
<dbReference type="EMBL" id="FODH01000017">
    <property type="protein sequence ID" value="SEP01589.1"/>
    <property type="molecule type" value="Genomic_DNA"/>
</dbReference>
<proteinExistence type="predicted"/>